<dbReference type="Gene3D" id="3.30.470.20">
    <property type="entry name" value="ATP-grasp fold, B domain"/>
    <property type="match status" value="1"/>
</dbReference>
<comment type="caution">
    <text evidence="1">The sequence shown here is derived from an EMBL/GenBank/DDBJ whole genome shotgun (WGS) entry which is preliminary data.</text>
</comment>
<sequence>MGGYATKYNVSKSLLHNEELRRNVPETRMYSKSVLKTMLDKYNMVYVKPNSGTGGKGVMRVEKLDQGSYKYQLETSARTFNSFDGLIQSISKKTKNCPYAVQRGIHLLRHSGRRFDLRIMVQKNPKGKWETTGVIGRLGHPKKIITNVCKGGSSKPVEFLLKKHVSNITEYTGKLRNLGYQAAIRLNKTFPKIKEIGLDVGIDRKLHPWILEANPQPAIYGFKTLKDKRIYQKMCRYQRAYGRR</sequence>
<organism evidence="1 2">
    <name type="scientific">Gordoniibacillus kamchatkensis</name>
    <dbReference type="NCBI Taxonomy" id="1590651"/>
    <lineage>
        <taxon>Bacteria</taxon>
        <taxon>Bacillati</taxon>
        <taxon>Bacillota</taxon>
        <taxon>Bacilli</taxon>
        <taxon>Bacillales</taxon>
        <taxon>Paenibacillaceae</taxon>
        <taxon>Gordoniibacillus</taxon>
    </lineage>
</organism>
<reference evidence="1 2" key="1">
    <citation type="submission" date="2014-12" db="EMBL/GenBank/DDBJ databases">
        <title>Draft genome sequence of Paenibacillus kamchatkensis strain B-2647.</title>
        <authorList>
            <person name="Karlyshev A.V."/>
            <person name="Kudryashova E.B."/>
        </authorList>
    </citation>
    <scope>NUCLEOTIDE SEQUENCE [LARGE SCALE GENOMIC DNA]</scope>
    <source>
        <strain evidence="1 2">VKM B-2647</strain>
    </source>
</reference>
<dbReference type="Proteomes" id="UP000031967">
    <property type="component" value="Unassembled WGS sequence"/>
</dbReference>
<dbReference type="EMBL" id="JXAK01000060">
    <property type="protein sequence ID" value="KIL38468.1"/>
    <property type="molecule type" value="Genomic_DNA"/>
</dbReference>
<dbReference type="InterPro" id="IPR026838">
    <property type="entry name" value="YheC/D"/>
</dbReference>
<keyword evidence="2" id="KW-1185">Reference proteome</keyword>
<dbReference type="RefSeq" id="WP_041051135.1">
    <property type="nucleotide sequence ID" value="NZ_JXAK01000060.1"/>
</dbReference>
<evidence type="ECO:0000313" key="2">
    <source>
        <dbReference type="Proteomes" id="UP000031967"/>
    </source>
</evidence>
<proteinExistence type="predicted"/>
<dbReference type="Pfam" id="PF14398">
    <property type="entry name" value="ATPgrasp_YheCD"/>
    <property type="match status" value="1"/>
</dbReference>
<protein>
    <recommendedName>
        <fullName evidence="3">YheC/D like ATP-grasp</fullName>
    </recommendedName>
</protein>
<gene>
    <name evidence="1" type="ORF">SD70_26240</name>
</gene>
<evidence type="ECO:0000313" key="1">
    <source>
        <dbReference type="EMBL" id="KIL38468.1"/>
    </source>
</evidence>
<dbReference type="SUPFAM" id="SSF56059">
    <property type="entry name" value="Glutathione synthetase ATP-binding domain-like"/>
    <property type="match status" value="1"/>
</dbReference>
<name>A0ABR5ACA6_9BACL</name>
<evidence type="ECO:0008006" key="3">
    <source>
        <dbReference type="Google" id="ProtNLM"/>
    </source>
</evidence>
<accession>A0ABR5ACA6</accession>